<feature type="non-terminal residue" evidence="2">
    <location>
        <position position="157"/>
    </location>
</feature>
<reference evidence="2 3" key="1">
    <citation type="submission" date="2018-10" db="EMBL/GenBank/DDBJ databases">
        <authorList>
            <person name="Ekblom R."/>
            <person name="Jareborg N."/>
        </authorList>
    </citation>
    <scope>NUCLEOTIDE SEQUENCE [LARGE SCALE GENOMIC DNA]</scope>
    <source>
        <tissue evidence="2">Muscle</tissue>
    </source>
</reference>
<feature type="region of interest" description="Disordered" evidence="1">
    <location>
        <begin position="112"/>
        <end position="133"/>
    </location>
</feature>
<accession>A0A9X9M3E0</accession>
<gene>
    <name evidence="2" type="ORF">BN2614_LOCUS8</name>
</gene>
<dbReference type="AlphaFoldDB" id="A0A9X9M3E0"/>
<proteinExistence type="predicted"/>
<comment type="caution">
    <text evidence="2">The sequence shown here is derived from an EMBL/GenBank/DDBJ whole genome shotgun (WGS) entry which is preliminary data.</text>
</comment>
<evidence type="ECO:0000313" key="3">
    <source>
        <dbReference type="Proteomes" id="UP000269945"/>
    </source>
</evidence>
<dbReference type="PANTHER" id="PTHR37860">
    <property type="entry name" value="AGAP008810-PA"/>
    <property type="match status" value="1"/>
</dbReference>
<dbReference type="PANTHER" id="PTHR37860:SF2">
    <property type="entry name" value="VITELLOGENIN DOMAIN-CONTAINING PROTEIN"/>
    <property type="match status" value="1"/>
</dbReference>
<keyword evidence="3" id="KW-1185">Reference proteome</keyword>
<organism evidence="2 3">
    <name type="scientific">Gulo gulo</name>
    <name type="common">Wolverine</name>
    <name type="synonym">Gluton</name>
    <dbReference type="NCBI Taxonomy" id="48420"/>
    <lineage>
        <taxon>Eukaryota</taxon>
        <taxon>Metazoa</taxon>
        <taxon>Chordata</taxon>
        <taxon>Craniata</taxon>
        <taxon>Vertebrata</taxon>
        <taxon>Euteleostomi</taxon>
        <taxon>Mammalia</taxon>
        <taxon>Eutheria</taxon>
        <taxon>Laurasiatheria</taxon>
        <taxon>Carnivora</taxon>
        <taxon>Caniformia</taxon>
        <taxon>Musteloidea</taxon>
        <taxon>Mustelidae</taxon>
        <taxon>Guloninae</taxon>
        <taxon>Gulo</taxon>
    </lineage>
</organism>
<evidence type="ECO:0000256" key="1">
    <source>
        <dbReference type="SAM" id="MobiDB-lite"/>
    </source>
</evidence>
<name>A0A9X9M3E0_GULGU</name>
<evidence type="ECO:0000313" key="2">
    <source>
        <dbReference type="EMBL" id="VCX31059.1"/>
    </source>
</evidence>
<protein>
    <submittedName>
        <fullName evidence="2">Uncharacterized protein</fullName>
    </submittedName>
</protein>
<sequence length="157" mass="17736">MTSYVVEKLLRPLRELSRTNMLAEYYRLRRRWLKSPHEYHAVVAGARHVVTFDGQVWSLGVHCGRLLLAKDFARDTFSLTLNRAPSGLVSLSVELNRTTLVVYPSLQTYRLHDSSRPTRSCPHADSPPAKTRTDVPRIELSSEDGVSVTCDIRAGLC</sequence>
<dbReference type="Proteomes" id="UP000269945">
    <property type="component" value="Unassembled WGS sequence"/>
</dbReference>
<dbReference type="EMBL" id="CYRY02040156">
    <property type="protein sequence ID" value="VCX31059.1"/>
    <property type="molecule type" value="Genomic_DNA"/>
</dbReference>